<organism evidence="2 3">
    <name type="scientific">Paracoccus sphaerophysae</name>
    <dbReference type="NCBI Taxonomy" id="690417"/>
    <lineage>
        <taxon>Bacteria</taxon>
        <taxon>Pseudomonadati</taxon>
        <taxon>Pseudomonadota</taxon>
        <taxon>Alphaproteobacteria</taxon>
        <taxon>Rhodobacterales</taxon>
        <taxon>Paracoccaceae</taxon>
        <taxon>Paracoccus</taxon>
    </lineage>
</organism>
<evidence type="ECO:0000313" key="3">
    <source>
        <dbReference type="Proteomes" id="UP000029917"/>
    </source>
</evidence>
<keyword evidence="3" id="KW-1185">Reference proteome</keyword>
<evidence type="ECO:0000256" key="1">
    <source>
        <dbReference type="SAM" id="MobiDB-lite"/>
    </source>
</evidence>
<sequence length="124" mass="13629">MPQPPEARNGKKKASLSIPEPLALPGPEQILLNEMLAVHTSVRQLMALLDLLDRPENEQESLGGKLLAVLDDTRKELLTLVSRVNPLLDPATGLEPRLAALEESQKEMLRMVSELHGLLNQKVG</sequence>
<gene>
    <name evidence="2" type="ORF">IC63_16180</name>
</gene>
<proteinExistence type="predicted"/>
<reference evidence="2 3" key="1">
    <citation type="submission" date="2014-09" db="EMBL/GenBank/DDBJ databases">
        <authorList>
            <person name="McGinnis J.M."/>
            <person name="Wolfgang W.J."/>
        </authorList>
    </citation>
    <scope>NUCLEOTIDE SEQUENCE [LARGE SCALE GENOMIC DNA]</scope>
    <source>
        <strain evidence="2 3">HAMBI 3106</strain>
    </source>
</reference>
<dbReference type="AlphaFoldDB" id="A0A099EV20"/>
<evidence type="ECO:0000313" key="2">
    <source>
        <dbReference type="EMBL" id="KGJ01758.1"/>
    </source>
</evidence>
<accession>A0A099EV20</accession>
<protein>
    <submittedName>
        <fullName evidence="2">Uncharacterized protein</fullName>
    </submittedName>
</protein>
<name>A0A099EV20_9RHOB</name>
<dbReference type="EMBL" id="JRKS01000091">
    <property type="protein sequence ID" value="KGJ01758.1"/>
    <property type="molecule type" value="Genomic_DNA"/>
</dbReference>
<dbReference type="RefSeq" id="WP_036722190.1">
    <property type="nucleotide sequence ID" value="NZ_JRKS01000091.1"/>
</dbReference>
<comment type="caution">
    <text evidence="2">The sequence shown here is derived from an EMBL/GenBank/DDBJ whole genome shotgun (WGS) entry which is preliminary data.</text>
</comment>
<reference evidence="2 3" key="2">
    <citation type="submission" date="2014-10" db="EMBL/GenBank/DDBJ databases">
        <title>Paracoccus sanguinis sp. nov., isolated from clinical specimens of New York State patients.</title>
        <authorList>
            <person name="Mingle L.A."/>
            <person name="Cole J.A."/>
            <person name="Lapierre P."/>
            <person name="Musser K.A."/>
        </authorList>
    </citation>
    <scope>NUCLEOTIDE SEQUENCE [LARGE SCALE GENOMIC DNA]</scope>
    <source>
        <strain evidence="2 3">HAMBI 3106</strain>
    </source>
</reference>
<feature type="region of interest" description="Disordered" evidence="1">
    <location>
        <begin position="1"/>
        <end position="20"/>
    </location>
</feature>
<dbReference type="Proteomes" id="UP000029917">
    <property type="component" value="Unassembled WGS sequence"/>
</dbReference>